<protein>
    <submittedName>
        <fullName evidence="3">Uncharacterized protein</fullName>
    </submittedName>
</protein>
<dbReference type="Proteomes" id="UP001597387">
    <property type="component" value="Unassembled WGS sequence"/>
</dbReference>
<feature type="region of interest" description="Disordered" evidence="1">
    <location>
        <begin position="41"/>
        <end position="106"/>
    </location>
</feature>
<dbReference type="RefSeq" id="WP_255898561.1">
    <property type="nucleotide sequence ID" value="NZ_JAFMZO010000001.1"/>
</dbReference>
<evidence type="ECO:0000256" key="1">
    <source>
        <dbReference type="SAM" id="MobiDB-lite"/>
    </source>
</evidence>
<proteinExistence type="predicted"/>
<sequence length="282" mass="30173">MIKIKRLIPCMIAMGLLSTAANAQGLLNKIKQKAAEAAEKAVDQKTDELLKGKKKNGTTGADASNPLGGVEGGQGASYGNTGSGASSNKPRNTGGAGIVTTPPDVKENLNSAETAFKTSNYSEARQALQQAILGVEMEIGQQLLKSMPESVNGLTKQSEKDHVVSSGWGFTGLTIRREYMKEDMQLSMTIANNAIMMNAINMFLSNGAFAQSSTDQNWKQTKLKGNKAIIQFDQSSGYKLSVPLGQSTLIVFEGINFSNEQEVIKAAEQFDVESIKKTLGEK</sequence>
<dbReference type="EMBL" id="JBHUHZ010000001">
    <property type="protein sequence ID" value="MFD2161785.1"/>
    <property type="molecule type" value="Genomic_DNA"/>
</dbReference>
<evidence type="ECO:0000256" key="2">
    <source>
        <dbReference type="SAM" id="SignalP"/>
    </source>
</evidence>
<reference evidence="4" key="1">
    <citation type="journal article" date="2019" name="Int. J. Syst. Evol. Microbiol.">
        <title>The Global Catalogue of Microorganisms (GCM) 10K type strain sequencing project: providing services to taxonomists for standard genome sequencing and annotation.</title>
        <authorList>
            <consortium name="The Broad Institute Genomics Platform"/>
            <consortium name="The Broad Institute Genome Sequencing Center for Infectious Disease"/>
            <person name="Wu L."/>
            <person name="Ma J."/>
        </authorList>
    </citation>
    <scope>NUCLEOTIDE SEQUENCE [LARGE SCALE GENOMIC DNA]</scope>
    <source>
        <strain evidence="4">KCTC 42217</strain>
    </source>
</reference>
<feature type="compositionally biased region" description="Polar residues" evidence="1">
    <location>
        <begin position="77"/>
        <end position="91"/>
    </location>
</feature>
<evidence type="ECO:0000313" key="3">
    <source>
        <dbReference type="EMBL" id="MFD2161785.1"/>
    </source>
</evidence>
<comment type="caution">
    <text evidence="3">The sequence shown here is derived from an EMBL/GenBank/DDBJ whole genome shotgun (WGS) entry which is preliminary data.</text>
</comment>
<keyword evidence="2" id="KW-0732">Signal</keyword>
<gene>
    <name evidence="3" type="ORF">ACFSJU_05225</name>
</gene>
<evidence type="ECO:0000313" key="4">
    <source>
        <dbReference type="Proteomes" id="UP001597387"/>
    </source>
</evidence>
<organism evidence="3 4">
    <name type="scientific">Paradesertivirga mongoliensis</name>
    <dbReference type="NCBI Taxonomy" id="2100740"/>
    <lineage>
        <taxon>Bacteria</taxon>
        <taxon>Pseudomonadati</taxon>
        <taxon>Bacteroidota</taxon>
        <taxon>Sphingobacteriia</taxon>
        <taxon>Sphingobacteriales</taxon>
        <taxon>Sphingobacteriaceae</taxon>
        <taxon>Paradesertivirga</taxon>
    </lineage>
</organism>
<feature type="chain" id="PRO_5045536923" evidence="2">
    <location>
        <begin position="24"/>
        <end position="282"/>
    </location>
</feature>
<name>A0ABW4ZJ69_9SPHI</name>
<accession>A0ABW4ZJ69</accession>
<keyword evidence="4" id="KW-1185">Reference proteome</keyword>
<feature type="signal peptide" evidence="2">
    <location>
        <begin position="1"/>
        <end position="23"/>
    </location>
</feature>
<feature type="compositionally biased region" description="Basic and acidic residues" evidence="1">
    <location>
        <begin position="41"/>
        <end position="51"/>
    </location>
</feature>